<name>A0A6J7QBJ2_9ZZZZ</name>
<gene>
    <name evidence="1" type="ORF">UFOPK4098_00475</name>
</gene>
<organism evidence="1">
    <name type="scientific">freshwater metagenome</name>
    <dbReference type="NCBI Taxonomy" id="449393"/>
    <lineage>
        <taxon>unclassified sequences</taxon>
        <taxon>metagenomes</taxon>
        <taxon>ecological metagenomes</taxon>
    </lineage>
</organism>
<protein>
    <submittedName>
        <fullName evidence="1">Unannotated protein</fullName>
    </submittedName>
</protein>
<sequence length="65" mass="6982">MCYPAASTYTFFVLRVAPVEALAESLIREFHRKRWIAGMPITRRCAGMRGCGGGGCEAGEGVCGL</sequence>
<dbReference type="EMBL" id="CAFBPN010000015">
    <property type="protein sequence ID" value="CAB5014295.1"/>
    <property type="molecule type" value="Genomic_DNA"/>
</dbReference>
<reference evidence="1" key="1">
    <citation type="submission" date="2020-05" db="EMBL/GenBank/DDBJ databases">
        <authorList>
            <person name="Chiriac C."/>
            <person name="Salcher M."/>
            <person name="Ghai R."/>
            <person name="Kavagutti S V."/>
        </authorList>
    </citation>
    <scope>NUCLEOTIDE SEQUENCE</scope>
</reference>
<dbReference type="AlphaFoldDB" id="A0A6J7QBJ2"/>
<proteinExistence type="predicted"/>
<accession>A0A6J7QBJ2</accession>
<evidence type="ECO:0000313" key="1">
    <source>
        <dbReference type="EMBL" id="CAB5014295.1"/>
    </source>
</evidence>